<comment type="caution">
    <text evidence="9">The sequence shown here is derived from an EMBL/GenBank/DDBJ whole genome shotgun (WGS) entry which is preliminary data.</text>
</comment>
<keyword evidence="10" id="KW-1185">Reference proteome</keyword>
<evidence type="ECO:0000256" key="4">
    <source>
        <dbReference type="ARBA" id="ARBA00022692"/>
    </source>
</evidence>
<accession>A0ABT8L0S8</accession>
<dbReference type="InterPro" id="IPR023997">
    <property type="entry name" value="TonB-dep_OMP_SusC/RagA_CS"/>
</dbReference>
<dbReference type="Proteomes" id="UP001172083">
    <property type="component" value="Unassembled WGS sequence"/>
</dbReference>
<keyword evidence="5 7" id="KW-0472">Membrane</keyword>
<sequence length="1167" mass="130973">MKTKLLKATVMLTKRFLQLLIVQALFYSLAIANEGITQNLSINEIYVELHDRQMRITEIFAEIEARSQFKFTYEENDIAEEDRFTFNSERQSIYEILSKIARKTSLSFRRLNNVIDVSLTDRKSKSPPIEEIFLEKTITGKVTDENGQALPGVNVLIKGSVLGTVTDLQGNYRLDAPDNAETLVFSYIGYLAEEVQIAGRDVIDVTLVPDIETLEEIVVIGYGVKKRKDLTGAVESIGSKEIEQRAVTNVQELLRGRVSGLNTTISNSADGGSDILIRGKTSINASNAPLIVLDGMIYYGSIADININDIESIDVLKDASSAAIFGARSSSGVIIITTKKGTKGKPVINISSSFGISKLLDVQELKGPEEYISSRVDFFEITNPAQPPDFYRGPNDLRSVSLQEWRDYDSNIAGRSDDELWFDRLQMSDIEFQNWQAGNITDWFDQATQVGLRQDHSVSISGANDKSSHYFSINYVNNDGFVVGQNFESIRTRFNLETKITDFLTLGTTIQFSHDNNAPIAGGGSVGGADPGHLIADLNQARVNSPFADPFLADGTTLKRFPHNDNAATHPFYNVENSDKDNQQDKLVGNIFADIKLPLGFKYRINWINNININHDYNFGFSTPERTPGPGARRRERKAYTWNIDHILTWQKLIGDDHELDATFLFNAEKRRFFETVNIGQGFLPSEELGFGNLEFASTIQSLNRDGEYQANALMARINYTFKGKYLFTASVRRDGYSAFGANNQTATFPSGAFAWRVSDEDFFNTSWVDNLKLRISWGENGNRSIPLYRSFAAFGNVQYLHSDNGASQTVTGFSGARLANPDLVWESTEAINTGIDFSILNGLLSGSIEYYSTSTTDLLITRRLPNLTGYKDILTNIGEIQNKGVEVTLNAGIIDQPNFSWNSYVLYSANRNKIKELFGEMEDVLDDNGNVIGQREADDVGNGWFIGQDLDVIYDFEIDGVYRTDEETEAAQFGLSPGNFRIKDQNGDGQIVAREDERFLGHFTPRHRVNLRNDFTFYKNFELSIGLDAQLGHMGRFNGHFGGGYAPGEAWQAPRLNHYSYPYWTPDNQLQEWAKVGSINPFGANYYESLSFVRIQNVTLSYRLPKGVLEPLKIQAARFSLDFSNLAVFTKWDYWDPELVRRTDSRNNPPARPTPMIATARLMVTL</sequence>
<dbReference type="InterPro" id="IPR036942">
    <property type="entry name" value="Beta-barrel_TonB_sf"/>
</dbReference>
<evidence type="ECO:0000256" key="1">
    <source>
        <dbReference type="ARBA" id="ARBA00004571"/>
    </source>
</evidence>
<dbReference type="Pfam" id="PF07715">
    <property type="entry name" value="Plug"/>
    <property type="match status" value="1"/>
</dbReference>
<keyword evidence="6 7" id="KW-0998">Cell outer membrane</keyword>
<dbReference type="SUPFAM" id="SSF49464">
    <property type="entry name" value="Carboxypeptidase regulatory domain-like"/>
    <property type="match status" value="1"/>
</dbReference>
<evidence type="ECO:0000256" key="2">
    <source>
        <dbReference type="ARBA" id="ARBA00022448"/>
    </source>
</evidence>
<evidence type="ECO:0000256" key="5">
    <source>
        <dbReference type="ARBA" id="ARBA00023136"/>
    </source>
</evidence>
<evidence type="ECO:0000256" key="3">
    <source>
        <dbReference type="ARBA" id="ARBA00022452"/>
    </source>
</evidence>
<dbReference type="InterPro" id="IPR037066">
    <property type="entry name" value="Plug_dom_sf"/>
</dbReference>
<dbReference type="InterPro" id="IPR008969">
    <property type="entry name" value="CarboxyPept-like_regulatory"/>
</dbReference>
<dbReference type="InterPro" id="IPR023996">
    <property type="entry name" value="TonB-dep_OMP_SusC/RagA"/>
</dbReference>
<name>A0ABT8L0S8_9BACT</name>
<dbReference type="PROSITE" id="PS52016">
    <property type="entry name" value="TONB_DEPENDENT_REC_3"/>
    <property type="match status" value="1"/>
</dbReference>
<evidence type="ECO:0000313" key="10">
    <source>
        <dbReference type="Proteomes" id="UP001172083"/>
    </source>
</evidence>
<dbReference type="InterPro" id="IPR039426">
    <property type="entry name" value="TonB-dep_rcpt-like"/>
</dbReference>
<keyword evidence="4 7" id="KW-0812">Transmembrane</keyword>
<dbReference type="InterPro" id="IPR012910">
    <property type="entry name" value="Plug_dom"/>
</dbReference>
<proteinExistence type="inferred from homology"/>
<dbReference type="RefSeq" id="WP_346756211.1">
    <property type="nucleotide sequence ID" value="NZ_JAUJEB010000001.1"/>
</dbReference>
<dbReference type="Gene3D" id="2.60.40.1120">
    <property type="entry name" value="Carboxypeptidase-like, regulatory domain"/>
    <property type="match status" value="1"/>
</dbReference>
<dbReference type="SUPFAM" id="SSF56935">
    <property type="entry name" value="Porins"/>
    <property type="match status" value="1"/>
</dbReference>
<dbReference type="Pfam" id="PF13715">
    <property type="entry name" value="CarbopepD_reg_2"/>
    <property type="match status" value="1"/>
</dbReference>
<feature type="domain" description="TonB-dependent receptor plug" evidence="8">
    <location>
        <begin position="227"/>
        <end position="333"/>
    </location>
</feature>
<dbReference type="Gene3D" id="2.170.130.10">
    <property type="entry name" value="TonB-dependent receptor, plug domain"/>
    <property type="match status" value="1"/>
</dbReference>
<dbReference type="Gene3D" id="2.40.170.20">
    <property type="entry name" value="TonB-dependent receptor, beta-barrel domain"/>
    <property type="match status" value="1"/>
</dbReference>
<dbReference type="NCBIfam" id="TIGR04056">
    <property type="entry name" value="OMP_RagA_SusC"/>
    <property type="match status" value="1"/>
</dbReference>
<keyword evidence="2 7" id="KW-0813">Transport</keyword>
<protein>
    <submittedName>
        <fullName evidence="9">SusC/RagA family TonB-linked outer membrane protein</fullName>
    </submittedName>
</protein>
<comment type="subcellular location">
    <subcellularLocation>
        <location evidence="1 7">Cell outer membrane</location>
        <topology evidence="1 7">Multi-pass membrane protein</topology>
    </subcellularLocation>
</comment>
<organism evidence="9 10">
    <name type="scientific">Agaribacillus aureus</name>
    <dbReference type="NCBI Taxonomy" id="3051825"/>
    <lineage>
        <taxon>Bacteria</taxon>
        <taxon>Pseudomonadati</taxon>
        <taxon>Bacteroidota</taxon>
        <taxon>Cytophagia</taxon>
        <taxon>Cytophagales</taxon>
        <taxon>Splendidivirgaceae</taxon>
        <taxon>Agaribacillus</taxon>
    </lineage>
</organism>
<keyword evidence="3 7" id="KW-1134">Transmembrane beta strand</keyword>
<gene>
    <name evidence="9" type="ORF">QQ020_02390</name>
</gene>
<evidence type="ECO:0000259" key="8">
    <source>
        <dbReference type="Pfam" id="PF07715"/>
    </source>
</evidence>
<evidence type="ECO:0000256" key="7">
    <source>
        <dbReference type="PROSITE-ProRule" id="PRU01360"/>
    </source>
</evidence>
<dbReference type="NCBIfam" id="TIGR04057">
    <property type="entry name" value="SusC_RagA_signa"/>
    <property type="match status" value="1"/>
</dbReference>
<comment type="similarity">
    <text evidence="7">Belongs to the TonB-dependent receptor family.</text>
</comment>
<reference evidence="9" key="1">
    <citation type="submission" date="2023-06" db="EMBL/GenBank/DDBJ databases">
        <title>Genomic of Agaribacillus aureum.</title>
        <authorList>
            <person name="Wang G."/>
        </authorList>
    </citation>
    <scope>NUCLEOTIDE SEQUENCE</scope>
    <source>
        <strain evidence="9">BMA12</strain>
    </source>
</reference>
<dbReference type="EMBL" id="JAUJEB010000001">
    <property type="protein sequence ID" value="MDN5210871.1"/>
    <property type="molecule type" value="Genomic_DNA"/>
</dbReference>
<evidence type="ECO:0000256" key="6">
    <source>
        <dbReference type="ARBA" id="ARBA00023237"/>
    </source>
</evidence>
<evidence type="ECO:0000313" key="9">
    <source>
        <dbReference type="EMBL" id="MDN5210871.1"/>
    </source>
</evidence>